<protein>
    <recommendedName>
        <fullName evidence="1">VOC domain-containing protein</fullName>
    </recommendedName>
</protein>
<dbReference type="InterPro" id="IPR029068">
    <property type="entry name" value="Glyas_Bleomycin-R_OHBP_Dase"/>
</dbReference>
<name>A0A8J3IC76_9CHLR</name>
<organism evidence="2 3">
    <name type="scientific">Ktedonospora formicarum</name>
    <dbReference type="NCBI Taxonomy" id="2778364"/>
    <lineage>
        <taxon>Bacteria</taxon>
        <taxon>Bacillati</taxon>
        <taxon>Chloroflexota</taxon>
        <taxon>Ktedonobacteria</taxon>
        <taxon>Ktedonobacterales</taxon>
        <taxon>Ktedonobacteraceae</taxon>
        <taxon>Ktedonospora</taxon>
    </lineage>
</organism>
<keyword evidence="3" id="KW-1185">Reference proteome</keyword>
<comment type="caution">
    <text evidence="2">The sequence shown here is derived from an EMBL/GenBank/DDBJ whole genome shotgun (WGS) entry which is preliminary data.</text>
</comment>
<dbReference type="PANTHER" id="PTHR43279">
    <property type="entry name" value="CATECHOL-2,3-DIOXYGENASE"/>
    <property type="match status" value="1"/>
</dbReference>
<evidence type="ECO:0000259" key="1">
    <source>
        <dbReference type="PROSITE" id="PS51819"/>
    </source>
</evidence>
<evidence type="ECO:0000313" key="2">
    <source>
        <dbReference type="EMBL" id="GHO49429.1"/>
    </source>
</evidence>
<reference evidence="2" key="1">
    <citation type="submission" date="2020-10" db="EMBL/GenBank/DDBJ databases">
        <title>Taxonomic study of unclassified bacteria belonging to the class Ktedonobacteria.</title>
        <authorList>
            <person name="Yabe S."/>
            <person name="Wang C.M."/>
            <person name="Zheng Y."/>
            <person name="Sakai Y."/>
            <person name="Cavaletti L."/>
            <person name="Monciardini P."/>
            <person name="Donadio S."/>
        </authorList>
    </citation>
    <scope>NUCLEOTIDE SEQUENCE</scope>
    <source>
        <strain evidence="2">SOSP1-1</strain>
    </source>
</reference>
<accession>A0A8J3IC76</accession>
<proteinExistence type="predicted"/>
<dbReference type="Proteomes" id="UP000612362">
    <property type="component" value="Unassembled WGS sequence"/>
</dbReference>
<dbReference type="Gene3D" id="3.10.180.10">
    <property type="entry name" value="2,3-Dihydroxybiphenyl 1,2-Dioxygenase, domain 1"/>
    <property type="match status" value="1"/>
</dbReference>
<dbReference type="PROSITE" id="PS51819">
    <property type="entry name" value="VOC"/>
    <property type="match status" value="1"/>
</dbReference>
<dbReference type="RefSeq" id="WP_220198550.1">
    <property type="nucleotide sequence ID" value="NZ_BNJF01000005.1"/>
</dbReference>
<gene>
    <name evidence="2" type="ORF">KSX_75920</name>
</gene>
<dbReference type="CDD" id="cd16359">
    <property type="entry name" value="VOC_BsCatE_like_C"/>
    <property type="match status" value="1"/>
</dbReference>
<dbReference type="SUPFAM" id="SSF54593">
    <property type="entry name" value="Glyoxalase/Bleomycin resistance protein/Dihydroxybiphenyl dioxygenase"/>
    <property type="match status" value="1"/>
</dbReference>
<dbReference type="Pfam" id="PF00903">
    <property type="entry name" value="Glyoxalase"/>
    <property type="match status" value="1"/>
</dbReference>
<dbReference type="AlphaFoldDB" id="A0A8J3IC76"/>
<dbReference type="EMBL" id="BNJF01000005">
    <property type="protein sequence ID" value="GHO49429.1"/>
    <property type="molecule type" value="Genomic_DNA"/>
</dbReference>
<dbReference type="InterPro" id="IPR037523">
    <property type="entry name" value="VOC_core"/>
</dbReference>
<feature type="domain" description="VOC" evidence="1">
    <location>
        <begin position="37"/>
        <end position="165"/>
    </location>
</feature>
<evidence type="ECO:0000313" key="3">
    <source>
        <dbReference type="Proteomes" id="UP000612362"/>
    </source>
</evidence>
<dbReference type="PANTHER" id="PTHR43279:SF1">
    <property type="entry name" value="CATECHOL-2,3-DIOXYGENASE"/>
    <property type="match status" value="1"/>
</dbReference>
<dbReference type="InterPro" id="IPR004360">
    <property type="entry name" value="Glyas_Fos-R_dOase_dom"/>
</dbReference>
<sequence>MKNNQIAMANAHLDVNALVEEGIQQNRTWKGLPVGTTLGHMHLRVGDIPQAQAFYHDVLGFDIMQNWNGAALFVSAGGYHHHLGLNTWESRNAPPPPANAVGLRFYTIQLPDSTEVEHVHARLQAAGHPVQKLDEHTLSLRDPWQNGILITSKNLNTLDAVQAPL</sequence>